<keyword evidence="2" id="KW-0812">Transmembrane</keyword>
<keyword evidence="2" id="KW-1133">Transmembrane helix</keyword>
<sequence>MPLPFILGAVALAAAGFGAKKAMDAQSDNNEAEQLRERAEDIYDEAKSKLEDAKESTAETLDNLGWLKLDVWNRQMGRFVDLAEKVRNVELTGQASNDEFKLATFTRQELGEIKSMSLKASEVVSGGSAALGAGALAGVASYGGVMMLGTASTGTAIASLTGVAATNATLAWLGGGSLAAGGLGIAGGMAVLGGIVAGPVLAIGGMFFASKAKENLSNARNDWSKAKRAAEEMNNASAKLQAIESIAELFHGVINMMDSRMGDILSELQHAVISAEQRERSKFINKIKSFFGISIRANYANMTLEEQQILHLSYQAAQVTKILLETPLLTSNGDLRSEDEINQAFVKIVSIDSDKKLLPEISSMLNGDDDFDPMLLAAATRS</sequence>
<proteinExistence type="predicted"/>
<keyword evidence="2" id="KW-0472">Membrane</keyword>
<gene>
    <name evidence="3" type="ORF">SPSIL_052400</name>
</gene>
<keyword evidence="1" id="KW-0175">Coiled coil</keyword>
<dbReference type="EMBL" id="CP155573">
    <property type="protein sequence ID" value="XFO69012.1"/>
    <property type="molecule type" value="Genomic_DNA"/>
</dbReference>
<feature type="transmembrane region" description="Helical" evidence="2">
    <location>
        <begin position="185"/>
        <end position="209"/>
    </location>
</feature>
<evidence type="ECO:0000256" key="2">
    <source>
        <dbReference type="SAM" id="Phobius"/>
    </source>
</evidence>
<keyword evidence="4" id="KW-1185">Reference proteome</keyword>
<organism evidence="3 4">
    <name type="scientific">Sporomusa silvacetica DSM 10669</name>
    <dbReference type="NCBI Taxonomy" id="1123289"/>
    <lineage>
        <taxon>Bacteria</taxon>
        <taxon>Bacillati</taxon>
        <taxon>Bacillota</taxon>
        <taxon>Negativicutes</taxon>
        <taxon>Selenomonadales</taxon>
        <taxon>Sporomusaceae</taxon>
        <taxon>Sporomusa</taxon>
    </lineage>
</organism>
<evidence type="ECO:0000256" key="1">
    <source>
        <dbReference type="SAM" id="Coils"/>
    </source>
</evidence>
<feature type="transmembrane region" description="Helical" evidence="2">
    <location>
        <begin position="154"/>
        <end position="173"/>
    </location>
</feature>
<feature type="coiled-coil region" evidence="1">
    <location>
        <begin position="213"/>
        <end position="246"/>
    </location>
</feature>
<dbReference type="RefSeq" id="WP_094604519.1">
    <property type="nucleotide sequence ID" value="NZ_CP155573.1"/>
</dbReference>
<feature type="coiled-coil region" evidence="1">
    <location>
        <begin position="22"/>
        <end position="63"/>
    </location>
</feature>
<accession>A0ABZ3IUB0</accession>
<reference evidence="3" key="1">
    <citation type="submission" date="2024-05" db="EMBL/GenBank/DDBJ databases">
        <title>Isolation and characterization of Sporomusa carbonis sp. nov., a carboxydotrophic hydrogenogen in the genus of Sporomusa isolated from a charcoal burning pile.</title>
        <authorList>
            <person name="Boeer T."/>
            <person name="Rosenbaum F."/>
            <person name="Eysell L."/>
            <person name="Mueller V."/>
            <person name="Daniel R."/>
            <person name="Poehlein A."/>
        </authorList>
    </citation>
    <scope>NUCLEOTIDE SEQUENCE [LARGE SCALE GENOMIC DNA]</scope>
    <source>
        <strain evidence="3">DSM 10669</strain>
    </source>
</reference>
<evidence type="ECO:0000313" key="4">
    <source>
        <dbReference type="Proteomes" id="UP000216752"/>
    </source>
</evidence>
<protein>
    <submittedName>
        <fullName evidence="3">Uncharacterized protein</fullName>
    </submittedName>
</protein>
<feature type="transmembrane region" description="Helical" evidence="2">
    <location>
        <begin position="123"/>
        <end position="142"/>
    </location>
</feature>
<name>A0ABZ3IUB0_9FIRM</name>
<evidence type="ECO:0000313" key="3">
    <source>
        <dbReference type="EMBL" id="XFO69012.1"/>
    </source>
</evidence>
<dbReference type="Proteomes" id="UP000216752">
    <property type="component" value="Chromosome"/>
</dbReference>